<dbReference type="Gene3D" id="1.25.40.10">
    <property type="entry name" value="Tetratricopeptide repeat domain"/>
    <property type="match status" value="1"/>
</dbReference>
<keyword evidence="2" id="KW-0677">Repeat</keyword>
<evidence type="ECO:0000256" key="6">
    <source>
        <dbReference type="ARBA" id="ARBA00023306"/>
    </source>
</evidence>
<evidence type="ECO:0000256" key="1">
    <source>
        <dbReference type="ARBA" id="ARBA00022618"/>
    </source>
</evidence>
<evidence type="ECO:0000256" key="7">
    <source>
        <dbReference type="PROSITE-ProRule" id="PRU00339"/>
    </source>
</evidence>
<keyword evidence="6" id="KW-0131">Cell cycle</keyword>
<dbReference type="GO" id="GO:0016567">
    <property type="term" value="P:protein ubiquitination"/>
    <property type="evidence" value="ECO:0007669"/>
    <property type="project" value="TreeGrafter"/>
</dbReference>
<evidence type="ECO:0000256" key="8">
    <source>
        <dbReference type="SAM" id="MobiDB-lite"/>
    </source>
</evidence>
<name>A0A8S1ET23_9PELO</name>
<dbReference type="PROSITE" id="PS50005">
    <property type="entry name" value="TPR"/>
    <property type="match status" value="2"/>
</dbReference>
<gene>
    <name evidence="9" type="ORF">CBOVIS_LOCUS6827</name>
</gene>
<proteinExistence type="predicted"/>
<dbReference type="InterPro" id="IPR011990">
    <property type="entry name" value="TPR-like_helical_dom_sf"/>
</dbReference>
<keyword evidence="3" id="KW-0498">Mitosis</keyword>
<comment type="caution">
    <text evidence="9">The sequence shown here is derived from an EMBL/GenBank/DDBJ whole genome shotgun (WGS) entry which is preliminary data.</text>
</comment>
<dbReference type="InterPro" id="IPR019734">
    <property type="entry name" value="TPR_rpt"/>
</dbReference>
<dbReference type="SUPFAM" id="SSF48452">
    <property type="entry name" value="TPR-like"/>
    <property type="match status" value="1"/>
</dbReference>
<keyword evidence="10" id="KW-1185">Reference proteome</keyword>
<accession>A0A8S1ET23</accession>
<dbReference type="GO" id="GO:0005737">
    <property type="term" value="C:cytoplasm"/>
    <property type="evidence" value="ECO:0007669"/>
    <property type="project" value="TreeGrafter"/>
</dbReference>
<reference evidence="9 10" key="1">
    <citation type="submission" date="2020-04" db="EMBL/GenBank/DDBJ databases">
        <authorList>
            <person name="Laetsch R D."/>
            <person name="Stevens L."/>
            <person name="Kumar S."/>
            <person name="Blaxter L. M."/>
        </authorList>
    </citation>
    <scope>NUCLEOTIDE SEQUENCE [LARGE SCALE GENOMIC DNA]</scope>
</reference>
<evidence type="ECO:0000256" key="2">
    <source>
        <dbReference type="ARBA" id="ARBA00022737"/>
    </source>
</evidence>
<feature type="repeat" description="TPR" evidence="7">
    <location>
        <begin position="563"/>
        <end position="596"/>
    </location>
</feature>
<feature type="region of interest" description="Disordered" evidence="8">
    <location>
        <begin position="1"/>
        <end position="44"/>
    </location>
</feature>
<protein>
    <submittedName>
        <fullName evidence="9">Uncharacterized protein</fullName>
    </submittedName>
</protein>
<evidence type="ECO:0000256" key="5">
    <source>
        <dbReference type="ARBA" id="ARBA00022803"/>
    </source>
</evidence>
<evidence type="ECO:0000256" key="3">
    <source>
        <dbReference type="ARBA" id="ARBA00022776"/>
    </source>
</evidence>
<feature type="compositionally biased region" description="Basic residues" evidence="8">
    <location>
        <begin position="27"/>
        <end position="39"/>
    </location>
</feature>
<dbReference type="GO" id="GO:0045842">
    <property type="term" value="P:positive regulation of mitotic metaphase/anaphase transition"/>
    <property type="evidence" value="ECO:0007669"/>
    <property type="project" value="TreeGrafter"/>
</dbReference>
<organism evidence="9 10">
    <name type="scientific">Caenorhabditis bovis</name>
    <dbReference type="NCBI Taxonomy" id="2654633"/>
    <lineage>
        <taxon>Eukaryota</taxon>
        <taxon>Metazoa</taxon>
        <taxon>Ecdysozoa</taxon>
        <taxon>Nematoda</taxon>
        <taxon>Chromadorea</taxon>
        <taxon>Rhabditida</taxon>
        <taxon>Rhabditina</taxon>
        <taxon>Rhabditomorpha</taxon>
        <taxon>Rhabditoidea</taxon>
        <taxon>Rhabditidae</taxon>
        <taxon>Peloderinae</taxon>
        <taxon>Caenorhabditis</taxon>
    </lineage>
</organism>
<keyword evidence="5 7" id="KW-0802">TPR repeat</keyword>
<evidence type="ECO:0000313" key="9">
    <source>
        <dbReference type="EMBL" id="CAB3404503.1"/>
    </source>
</evidence>
<evidence type="ECO:0000313" key="10">
    <source>
        <dbReference type="Proteomes" id="UP000494206"/>
    </source>
</evidence>
<feature type="repeat" description="TPR" evidence="7">
    <location>
        <begin position="529"/>
        <end position="562"/>
    </location>
</feature>
<evidence type="ECO:0000256" key="4">
    <source>
        <dbReference type="ARBA" id="ARBA00022786"/>
    </source>
</evidence>
<dbReference type="EMBL" id="CADEPM010000004">
    <property type="protein sequence ID" value="CAB3404503.1"/>
    <property type="molecule type" value="Genomic_DNA"/>
</dbReference>
<keyword evidence="4" id="KW-0833">Ubl conjugation pathway</keyword>
<dbReference type="SMART" id="SM00028">
    <property type="entry name" value="TPR"/>
    <property type="match status" value="6"/>
</dbReference>
<dbReference type="GO" id="GO:0051301">
    <property type="term" value="P:cell division"/>
    <property type="evidence" value="ECO:0007669"/>
    <property type="project" value="UniProtKB-KW"/>
</dbReference>
<dbReference type="PANTHER" id="PTHR12558">
    <property type="entry name" value="CELL DIVISION CYCLE 16,23,27"/>
    <property type="match status" value="1"/>
</dbReference>
<dbReference type="Proteomes" id="UP000494206">
    <property type="component" value="Unassembled WGS sequence"/>
</dbReference>
<dbReference type="GO" id="GO:0005680">
    <property type="term" value="C:anaphase-promoting complex"/>
    <property type="evidence" value="ECO:0007669"/>
    <property type="project" value="TreeGrafter"/>
</dbReference>
<dbReference type="AlphaFoldDB" id="A0A8S1ET23"/>
<sequence length="668" mass="76760">MTPVNNSSKKEKSGPIEYSPAAELIRKHPYSSKKPRKGAPKMEEDKFLSPIAPASCSSTKSDHFELPKIDSLRFKPIKTLSSRIDGTEYIEEASTELIQEMLEMGRIDEAMQYADTLYANFVSENKVDIVALADYIKILTVLRQWRRINHLIARNNYHQIHIVFAYYAVTALFHRKLYEDIIDIPVGHLIPHMLDYNLPIRSPSHVTGKSVEDERTNYSFANMAELDSIARKMGLAPALTLVFAESFLKLMNRDSAMLCIAYSVKHIKSPVLVERLMTKYNLVEPSEWEKYKKVRKAQLALQESSFDPNVLIERAQFAYEMGRFAEAKKLTDLVFDNYGPHPNCMLLRIHCMVILKDTRGLLDLGHQLVADDPHIALPWYCVALYYYTIGANARARSYISKCTVMDSTFADAWVAFGHILHYEVEHEQSMSCYYRASKLVDRSSEPFLYVALQYSTHSQKLSKKFMAEAVARSPKDPMIRHEQACIAYAAKNFEEAEEIFMEVLYMVTEAPEDMDVKDVLKKRIEDFWRPMVNNLGHISRRRGKLEDAIMFHKRALKMEPKFVDAIASIGICNAILGNINTATEFFNRALAIDPFNETIRQCMSRMVLTEQSIHDIDDFKFTDYLESPQEVIPNSSLRKPHNDSWMISSLPKCTTPMASMIKQSLEKR</sequence>
<dbReference type="PANTHER" id="PTHR12558:SF9">
    <property type="entry name" value="CELL DIVISION CYCLE PROTEIN 16 HOMOLOG"/>
    <property type="match status" value="1"/>
</dbReference>
<dbReference type="GO" id="GO:0031145">
    <property type="term" value="P:anaphase-promoting complex-dependent catabolic process"/>
    <property type="evidence" value="ECO:0007669"/>
    <property type="project" value="TreeGrafter"/>
</dbReference>
<dbReference type="OrthoDB" id="10006270at2759"/>
<keyword evidence="1" id="KW-0132">Cell division</keyword>